<dbReference type="RefSeq" id="WP_099391248.1">
    <property type="nucleotide sequence ID" value="NZ_PDYF01000007.1"/>
</dbReference>
<reference evidence="1 2" key="1">
    <citation type="submission" date="2017-10" db="EMBL/GenBank/DDBJ databases">
        <title>Resolving the taxonomy of Roseburia spp., Eubacterium rectale and Agathobacter spp. through phylogenomic analysis.</title>
        <authorList>
            <person name="Sheridan P.O."/>
            <person name="Walker A.W."/>
            <person name="Duncan S.H."/>
            <person name="Scott K.P."/>
            <person name="Toole P.W.O."/>
            <person name="Luis P."/>
            <person name="Flint H.J."/>
        </authorList>
    </citation>
    <scope>NUCLEOTIDE SEQUENCE [LARGE SCALE GENOMIC DNA]</scope>
    <source>
        <strain evidence="1 2">JK626</strain>
    </source>
</reference>
<evidence type="ECO:0000313" key="1">
    <source>
        <dbReference type="EMBL" id="PHU36029.1"/>
    </source>
</evidence>
<accession>A0A2G3DYG6</accession>
<evidence type="ECO:0000313" key="2">
    <source>
        <dbReference type="Proteomes" id="UP000225889"/>
    </source>
</evidence>
<gene>
    <name evidence="1" type="ORF">CSX01_01990</name>
</gene>
<dbReference type="AlphaFoldDB" id="A0A2G3DYG6"/>
<organism evidence="1 2">
    <name type="scientific">Pseudobutyrivibrio ruminis</name>
    <dbReference type="NCBI Taxonomy" id="46206"/>
    <lineage>
        <taxon>Bacteria</taxon>
        <taxon>Bacillati</taxon>
        <taxon>Bacillota</taxon>
        <taxon>Clostridia</taxon>
        <taxon>Lachnospirales</taxon>
        <taxon>Lachnospiraceae</taxon>
        <taxon>Pseudobutyrivibrio</taxon>
    </lineage>
</organism>
<comment type="caution">
    <text evidence="1">The sequence shown here is derived from an EMBL/GenBank/DDBJ whole genome shotgun (WGS) entry which is preliminary data.</text>
</comment>
<sequence length="131" mass="14656">MANEIPSRETVRETVIQTGECRYCGQHYTFEGLIDMSEEEKNTIATSKCDCEEAIAETKRLEGVALAEKNIDKLLGKYAFAEQLKPFATELAKEHLDSITVKVDNVTATMNLNNGKIILKKKVTEENTLEA</sequence>
<protein>
    <submittedName>
        <fullName evidence="1">Uncharacterized protein</fullName>
    </submittedName>
</protein>
<reference evidence="1 2" key="2">
    <citation type="submission" date="2017-10" db="EMBL/GenBank/DDBJ databases">
        <authorList>
            <person name="Banno H."/>
            <person name="Chua N.-H."/>
        </authorList>
    </citation>
    <scope>NUCLEOTIDE SEQUENCE [LARGE SCALE GENOMIC DNA]</scope>
    <source>
        <strain evidence="1 2">JK626</strain>
    </source>
</reference>
<dbReference type="EMBL" id="PDYF01000007">
    <property type="protein sequence ID" value="PHU36029.1"/>
    <property type="molecule type" value="Genomic_DNA"/>
</dbReference>
<name>A0A2G3DYG6_9FIRM</name>
<proteinExistence type="predicted"/>
<dbReference type="Proteomes" id="UP000225889">
    <property type="component" value="Unassembled WGS sequence"/>
</dbReference>